<evidence type="ECO:0000313" key="10">
    <source>
        <dbReference type="Proteomes" id="UP000266091"/>
    </source>
</evidence>
<keyword evidence="4" id="KW-0378">Hydrolase</keyword>
<evidence type="ECO:0000313" key="9">
    <source>
        <dbReference type="EMBL" id="GBO93383.1"/>
    </source>
</evidence>
<name>A0A388SCL5_9BURK</name>
<dbReference type="GO" id="GO:0046872">
    <property type="term" value="F:metal ion binding"/>
    <property type="evidence" value="ECO:0007669"/>
    <property type="project" value="UniProtKB-KW"/>
</dbReference>
<keyword evidence="7" id="KW-0732">Signal</keyword>
<dbReference type="SUPFAM" id="SSF48452">
    <property type="entry name" value="TPR-like"/>
    <property type="match status" value="1"/>
</dbReference>
<reference evidence="9 10" key="1">
    <citation type="journal article" date="2018" name="Int. J. Syst. Evol. Microbiol.">
        <title>Mesosutterella multiformis gen. nov., sp. nov., a member of the family Sutterellaceae and Sutterella megalosphaeroides sp. nov., isolated from human faeces.</title>
        <authorList>
            <person name="Sakamoto M."/>
            <person name="Ikeyama N."/>
            <person name="Kunihiro T."/>
            <person name="Iino T."/>
            <person name="Yuki M."/>
            <person name="Ohkuma M."/>
        </authorList>
    </citation>
    <scope>NUCLEOTIDE SEQUENCE [LARGE SCALE GENOMIC DNA]</scope>
    <source>
        <strain evidence="9 10">4NBBH2</strain>
    </source>
</reference>
<dbReference type="Proteomes" id="UP000266091">
    <property type="component" value="Unassembled WGS sequence"/>
</dbReference>
<comment type="cofactor">
    <cofactor evidence="1">
        <name>Zn(2+)</name>
        <dbReference type="ChEBI" id="CHEBI:29105"/>
    </cofactor>
</comment>
<dbReference type="AlphaFoldDB" id="A0A388SCL5"/>
<organism evidence="9 10">
    <name type="scientific">Mesosutterella multiformis</name>
    <dbReference type="NCBI Taxonomy" id="2259133"/>
    <lineage>
        <taxon>Bacteria</taxon>
        <taxon>Pseudomonadati</taxon>
        <taxon>Pseudomonadota</taxon>
        <taxon>Betaproteobacteria</taxon>
        <taxon>Burkholderiales</taxon>
        <taxon>Sutterellaceae</taxon>
        <taxon>Mesosutterella</taxon>
    </lineage>
</organism>
<evidence type="ECO:0000259" key="8">
    <source>
        <dbReference type="Pfam" id="PF01435"/>
    </source>
</evidence>
<dbReference type="EMBL" id="BGZJ01000001">
    <property type="protein sequence ID" value="GBO93383.1"/>
    <property type="molecule type" value="Genomic_DNA"/>
</dbReference>
<feature type="chain" id="PRO_5030071249" evidence="7">
    <location>
        <begin position="22"/>
        <end position="495"/>
    </location>
</feature>
<dbReference type="Gene3D" id="3.30.2010.10">
    <property type="entry name" value="Metalloproteases ('zincins'), catalytic domain"/>
    <property type="match status" value="1"/>
</dbReference>
<keyword evidence="10" id="KW-1185">Reference proteome</keyword>
<evidence type="ECO:0000256" key="4">
    <source>
        <dbReference type="ARBA" id="ARBA00022801"/>
    </source>
</evidence>
<evidence type="ECO:0000256" key="1">
    <source>
        <dbReference type="ARBA" id="ARBA00001947"/>
    </source>
</evidence>
<feature type="signal peptide" evidence="7">
    <location>
        <begin position="1"/>
        <end position="21"/>
    </location>
</feature>
<dbReference type="PANTHER" id="PTHR22726">
    <property type="entry name" value="METALLOENDOPEPTIDASE OMA1"/>
    <property type="match status" value="1"/>
</dbReference>
<dbReference type="RefSeq" id="WP_116269767.1">
    <property type="nucleotide sequence ID" value="NZ_BGZJ01000001.1"/>
</dbReference>
<accession>A0A388SCL5</accession>
<dbReference type="InterPro" id="IPR051156">
    <property type="entry name" value="Mito/Outer_Membr_Metalloprot"/>
</dbReference>
<dbReference type="Gene3D" id="1.25.40.10">
    <property type="entry name" value="Tetratricopeptide repeat domain"/>
    <property type="match status" value="1"/>
</dbReference>
<dbReference type="PANTHER" id="PTHR22726:SF1">
    <property type="entry name" value="METALLOENDOPEPTIDASE OMA1, MITOCHONDRIAL"/>
    <property type="match status" value="1"/>
</dbReference>
<sequence length="495" mass="54359">MKPWIAVAACCLMAASLPAKPQMTSQINLPSLGAPAGSGELSPADERKIGEQSMEEIRQSPYYLHDPDIHEYLMRLGYRLVAAAPVTPYSFQFFPMKLGEINAFALPGGFIAVFTGTLVAAQDESELAGVMAHEIAHVTQRHIARMLENQKGNVAASLGSFLLAILAASAGGNSGGDAAAAIMMGGQAALISNQLKFSRSAEQEADRIGFQIMVRANFDPNGMTRFFQRLLQRTGPYEANASAYLSDHPLTVERIADMENRARELQRPFIRHDSFDFYLMQARALVLQSGSSAGRDSAKVQFQTVLSKKATGVQAAVAHYGLSVVYALDGDAAQAYAEAQKAVQMAGRNDVFLQKNLLQTRYAMAADKKPVLKEIAALANDNPLSVMLAKTYIEDLYEQGMHEEILKYLKGQSAISQDNADYFRYLARSSEALGRRSEAFRATGKMYALQGDWKMAAYQFKQAQRVSDGDFFTMSEVDADLREAEDHLKQDKPHH</sequence>
<gene>
    <name evidence="9" type="ORF">MESMUL_07370</name>
</gene>
<dbReference type="InterPro" id="IPR001915">
    <property type="entry name" value="Peptidase_M48"/>
</dbReference>
<keyword evidence="5" id="KW-0862">Zinc</keyword>
<protein>
    <submittedName>
        <fullName evidence="9">Exported protein</fullName>
    </submittedName>
</protein>
<dbReference type="GO" id="GO:0051603">
    <property type="term" value="P:proteolysis involved in protein catabolic process"/>
    <property type="evidence" value="ECO:0007669"/>
    <property type="project" value="TreeGrafter"/>
</dbReference>
<keyword evidence="6" id="KW-0482">Metalloprotease</keyword>
<evidence type="ECO:0000256" key="6">
    <source>
        <dbReference type="ARBA" id="ARBA00023049"/>
    </source>
</evidence>
<dbReference type="Pfam" id="PF01435">
    <property type="entry name" value="Peptidase_M48"/>
    <property type="match status" value="1"/>
</dbReference>
<keyword evidence="3" id="KW-0479">Metal-binding</keyword>
<keyword evidence="2" id="KW-0645">Protease</keyword>
<dbReference type="GO" id="GO:0016020">
    <property type="term" value="C:membrane"/>
    <property type="evidence" value="ECO:0007669"/>
    <property type="project" value="TreeGrafter"/>
</dbReference>
<accession>A0A401LJX2</accession>
<evidence type="ECO:0000256" key="3">
    <source>
        <dbReference type="ARBA" id="ARBA00022723"/>
    </source>
</evidence>
<dbReference type="OrthoDB" id="9810445at2"/>
<evidence type="ECO:0000256" key="7">
    <source>
        <dbReference type="SAM" id="SignalP"/>
    </source>
</evidence>
<dbReference type="InterPro" id="IPR011990">
    <property type="entry name" value="TPR-like_helical_dom_sf"/>
</dbReference>
<dbReference type="CDD" id="cd07333">
    <property type="entry name" value="M48C_bepA_like"/>
    <property type="match status" value="1"/>
</dbReference>
<evidence type="ECO:0000256" key="5">
    <source>
        <dbReference type="ARBA" id="ARBA00022833"/>
    </source>
</evidence>
<comment type="caution">
    <text evidence="9">The sequence shown here is derived from an EMBL/GenBank/DDBJ whole genome shotgun (WGS) entry which is preliminary data.</text>
</comment>
<feature type="domain" description="Peptidase M48" evidence="8">
    <location>
        <begin position="72"/>
        <end position="261"/>
    </location>
</feature>
<proteinExistence type="predicted"/>
<evidence type="ECO:0000256" key="2">
    <source>
        <dbReference type="ARBA" id="ARBA00022670"/>
    </source>
</evidence>
<dbReference type="GO" id="GO:0004222">
    <property type="term" value="F:metalloendopeptidase activity"/>
    <property type="evidence" value="ECO:0007669"/>
    <property type="project" value="InterPro"/>
</dbReference>